<keyword evidence="2" id="KW-1133">Transmembrane helix</keyword>
<gene>
    <name evidence="3" type="ORF">L1785_00450</name>
</gene>
<organism evidence="3 4">
    <name type="scientific">Antribacter soli</name>
    <dbReference type="NCBI Taxonomy" id="2910976"/>
    <lineage>
        <taxon>Bacteria</taxon>
        <taxon>Bacillati</taxon>
        <taxon>Actinomycetota</taxon>
        <taxon>Actinomycetes</taxon>
        <taxon>Micrococcales</taxon>
        <taxon>Promicromonosporaceae</taxon>
        <taxon>Antribacter</taxon>
    </lineage>
</organism>
<keyword evidence="4" id="KW-1185">Reference proteome</keyword>
<evidence type="ECO:0000256" key="2">
    <source>
        <dbReference type="SAM" id="Phobius"/>
    </source>
</evidence>
<feature type="region of interest" description="Disordered" evidence="1">
    <location>
        <begin position="210"/>
        <end position="256"/>
    </location>
</feature>
<dbReference type="EMBL" id="JAKGSG010000004">
    <property type="protein sequence ID" value="MCF4119451.1"/>
    <property type="molecule type" value="Genomic_DNA"/>
</dbReference>
<dbReference type="RefSeq" id="WP_236087146.1">
    <property type="nucleotide sequence ID" value="NZ_JAKGSG010000004.1"/>
</dbReference>
<feature type="compositionally biased region" description="Pro residues" evidence="1">
    <location>
        <begin position="223"/>
        <end position="247"/>
    </location>
</feature>
<feature type="transmembrane region" description="Helical" evidence="2">
    <location>
        <begin position="38"/>
        <end position="59"/>
    </location>
</feature>
<proteinExistence type="predicted"/>
<feature type="region of interest" description="Disordered" evidence="1">
    <location>
        <begin position="1"/>
        <end position="24"/>
    </location>
</feature>
<keyword evidence="2" id="KW-0472">Membrane</keyword>
<evidence type="ECO:0008006" key="5">
    <source>
        <dbReference type="Google" id="ProtNLM"/>
    </source>
</evidence>
<protein>
    <recommendedName>
        <fullName evidence="5">DUF4232 domain-containing protein</fullName>
    </recommendedName>
</protein>
<sequence length="256" mass="26639">MSTARRRAQQVVGGPDRSRERTPVQMDRIGPGRRRRRVARTLVVAVLLAGGAGAVWLSWPDPEQPIVSHKVHPPEPVSLTGPADRCSADVLDVAFRTDRTSFGPGQPVTFDLTVTNTGRVPCLVDGSDANWTVTVVAGDVDSVDAGVERVWSSGDCSSDERMLLLGPKDVYSREVRWSDVRSVPGCGAGQPPLGGGTYTAQVTLGDVPAAQSPAVTITRTEPLPAPSPTDAPSGSPAPTPAPSPSGDPSPSAQPGA</sequence>
<evidence type="ECO:0000256" key="1">
    <source>
        <dbReference type="SAM" id="MobiDB-lite"/>
    </source>
</evidence>
<reference evidence="3" key="1">
    <citation type="submission" date="2022-01" db="EMBL/GenBank/DDBJ databases">
        <title>Antribacter sp. nov., isolated from Guizhou of China.</title>
        <authorList>
            <person name="Chengliang C."/>
            <person name="Ya Z."/>
        </authorList>
    </citation>
    <scope>NUCLEOTIDE SEQUENCE</scope>
    <source>
        <strain evidence="3">KLBMP 9083</strain>
    </source>
</reference>
<accession>A0AA41QBC1</accession>
<dbReference type="AlphaFoldDB" id="A0AA41QBC1"/>
<keyword evidence="2" id="KW-0812">Transmembrane</keyword>
<comment type="caution">
    <text evidence="3">The sequence shown here is derived from an EMBL/GenBank/DDBJ whole genome shotgun (WGS) entry which is preliminary data.</text>
</comment>
<evidence type="ECO:0000313" key="3">
    <source>
        <dbReference type="EMBL" id="MCF4119451.1"/>
    </source>
</evidence>
<dbReference type="Proteomes" id="UP001165405">
    <property type="component" value="Unassembled WGS sequence"/>
</dbReference>
<name>A0AA41QBC1_9MICO</name>
<evidence type="ECO:0000313" key="4">
    <source>
        <dbReference type="Proteomes" id="UP001165405"/>
    </source>
</evidence>